<evidence type="ECO:0000256" key="1">
    <source>
        <dbReference type="ARBA" id="ARBA00001946"/>
    </source>
</evidence>
<dbReference type="CDD" id="cd02883">
    <property type="entry name" value="NUDIX_Hydrolase"/>
    <property type="match status" value="1"/>
</dbReference>
<keyword evidence="5" id="KW-1185">Reference proteome</keyword>
<comment type="cofactor">
    <cofactor evidence="1">
        <name>Mg(2+)</name>
        <dbReference type="ChEBI" id="CHEBI:18420"/>
    </cofactor>
</comment>
<evidence type="ECO:0000259" key="3">
    <source>
        <dbReference type="PROSITE" id="PS51462"/>
    </source>
</evidence>
<dbReference type="InterPro" id="IPR020084">
    <property type="entry name" value="NUDIX_hydrolase_CS"/>
</dbReference>
<evidence type="ECO:0000256" key="2">
    <source>
        <dbReference type="ARBA" id="ARBA00022801"/>
    </source>
</evidence>
<protein>
    <submittedName>
        <fullName evidence="4">NUDIX domain-containing protein</fullName>
    </submittedName>
</protein>
<gene>
    <name evidence="4" type="ORF">Q3O60_08895</name>
</gene>
<dbReference type="PROSITE" id="PS00893">
    <property type="entry name" value="NUDIX_BOX"/>
    <property type="match status" value="1"/>
</dbReference>
<keyword evidence="2" id="KW-0378">Hydrolase</keyword>
<dbReference type="EMBL" id="JAUZVZ010000010">
    <property type="protein sequence ID" value="MDP4536304.1"/>
    <property type="molecule type" value="Genomic_DNA"/>
</dbReference>
<organism evidence="4 5">
    <name type="scientific">Alkalimonas collagenimarina</name>
    <dbReference type="NCBI Taxonomy" id="400390"/>
    <lineage>
        <taxon>Bacteria</taxon>
        <taxon>Pseudomonadati</taxon>
        <taxon>Pseudomonadota</taxon>
        <taxon>Gammaproteobacteria</taxon>
        <taxon>Alkalimonas</taxon>
    </lineage>
</organism>
<accession>A0ABT9GZM0</accession>
<dbReference type="PANTHER" id="PTHR43046">
    <property type="entry name" value="GDP-MANNOSE MANNOSYL HYDROLASE"/>
    <property type="match status" value="1"/>
</dbReference>
<dbReference type="PROSITE" id="PS51462">
    <property type="entry name" value="NUDIX"/>
    <property type="match status" value="1"/>
</dbReference>
<dbReference type="Pfam" id="PF00293">
    <property type="entry name" value="NUDIX"/>
    <property type="match status" value="1"/>
</dbReference>
<feature type="domain" description="Nudix hydrolase" evidence="3">
    <location>
        <begin position="19"/>
        <end position="158"/>
    </location>
</feature>
<evidence type="ECO:0000313" key="4">
    <source>
        <dbReference type="EMBL" id="MDP4536304.1"/>
    </source>
</evidence>
<dbReference type="Gene3D" id="3.90.79.10">
    <property type="entry name" value="Nucleoside Triphosphate Pyrophosphohydrolase"/>
    <property type="match status" value="1"/>
</dbReference>
<dbReference type="InterPro" id="IPR000086">
    <property type="entry name" value="NUDIX_hydrolase_dom"/>
</dbReference>
<dbReference type="InterPro" id="IPR015797">
    <property type="entry name" value="NUDIX_hydrolase-like_dom_sf"/>
</dbReference>
<reference evidence="4 5" key="1">
    <citation type="submission" date="2023-08" db="EMBL/GenBank/DDBJ databases">
        <authorList>
            <person name="Joshi A."/>
            <person name="Thite S."/>
        </authorList>
    </citation>
    <scope>NUCLEOTIDE SEQUENCE [LARGE SCALE GENOMIC DNA]</scope>
    <source>
        <strain evidence="4 5">AC40</strain>
    </source>
</reference>
<dbReference type="PANTHER" id="PTHR43046:SF15">
    <property type="entry name" value="MUTT_NUDIX FAMILY PROTEIN"/>
    <property type="match status" value="1"/>
</dbReference>
<dbReference type="SUPFAM" id="SSF55811">
    <property type="entry name" value="Nudix"/>
    <property type="match status" value="1"/>
</dbReference>
<dbReference type="Proteomes" id="UP001231616">
    <property type="component" value="Unassembled WGS sequence"/>
</dbReference>
<sequence length="176" mass="20436">MRLLQQFHHITPTPNCRVEQRLVTRGIVLKDDRILLLFTERYNDFSLPGGGVDADESLHQALERELAEEAGARDIEILADFGIVEEYRPWYKNDCNVLFMRSYCYQCSMADELGAQQLEHYEQQNGMRPLWVPVAEAIQHNQQVMQHQTNSMGLSIVRETFLLQQIEQELLGQTVD</sequence>
<dbReference type="RefSeq" id="WP_305893568.1">
    <property type="nucleotide sequence ID" value="NZ_JAUZVZ010000010.1"/>
</dbReference>
<name>A0ABT9GZM0_9GAMM</name>
<evidence type="ECO:0000313" key="5">
    <source>
        <dbReference type="Proteomes" id="UP001231616"/>
    </source>
</evidence>
<proteinExistence type="predicted"/>
<comment type="caution">
    <text evidence="4">The sequence shown here is derived from an EMBL/GenBank/DDBJ whole genome shotgun (WGS) entry which is preliminary data.</text>
</comment>